<evidence type="ECO:0000256" key="1">
    <source>
        <dbReference type="ARBA" id="ARBA00022441"/>
    </source>
</evidence>
<sequence length="638" mass="70912">MTFFTSIIFISIYRFIIVHGQNMDDNLLGLSSFSTSNDDWLSEEFTSRLNNFYPGNTVSFESLSDIITDSRTENDVYEVQFNPRITNFFDRQILIGQLGNINQIINIQMSFHNDNGDIIRDGFGNPITYISNRQDLGHVLDILHTGFSFAYVRCLLRLQSNSNFDPHSLFFHFSQRLPSQMPPDNTTYIITGPTSFSIDSNVQVYSVSAYCPFRLTCMWLLDNEVILSTPNTTVSLVFDQRDIGNRTLSYVGYLANTPRILASLSLSIILSSIRPVCNLLPRTPQNIWLLAGPMSTPRVYFTVTYLQQSGYLMIVGGTADGLTTLSSIDIYDPFTGCYNVSSMNFPRSRHAAMYYNNSDTVLVIGGVQQNNVSISQSEIISISGAQLHSSMSQPRYFHEINIFNNSNILIVAGLTSNSILPFEIYNRNSLTFQQLAASHLRLLNLEGHSVTSLGSTGNLLIFGGFNGSSYSGVGFIYDGLNLTPAGNLSITELETKDEIPARAHHQATYIPQINAVLITGGDNGTYAFFNSYLYFPANKTFVPTAYMRMPRSFHKALLLSNGSVIIIGGAAGMFNYQPITPTNSVEMYNPFTRMFTYGPLLNAARYLHQATSFQDVVYVSGGIGGGGAILSSNEYLIF</sequence>
<dbReference type="PANTHER" id="PTHR45632">
    <property type="entry name" value="LD33804P"/>
    <property type="match status" value="1"/>
</dbReference>
<dbReference type="InterPro" id="IPR015915">
    <property type="entry name" value="Kelch-typ_b-propeller"/>
</dbReference>
<gene>
    <name evidence="3" type="ORF">SEV965_LOCUS14600</name>
</gene>
<organism evidence="3 4">
    <name type="scientific">Rotaria sordida</name>
    <dbReference type="NCBI Taxonomy" id="392033"/>
    <lineage>
        <taxon>Eukaryota</taxon>
        <taxon>Metazoa</taxon>
        <taxon>Spiralia</taxon>
        <taxon>Gnathifera</taxon>
        <taxon>Rotifera</taxon>
        <taxon>Eurotatoria</taxon>
        <taxon>Bdelloidea</taxon>
        <taxon>Philodinida</taxon>
        <taxon>Philodinidae</taxon>
        <taxon>Rotaria</taxon>
    </lineage>
</organism>
<dbReference type="AlphaFoldDB" id="A0A814M8T9"/>
<dbReference type="InterPro" id="IPR011043">
    <property type="entry name" value="Gal_Oxase/kelch_b-propeller"/>
</dbReference>
<feature type="signal peptide" evidence="2">
    <location>
        <begin position="1"/>
        <end position="20"/>
    </location>
</feature>
<dbReference type="InterPro" id="IPR006652">
    <property type="entry name" value="Kelch_1"/>
</dbReference>
<keyword evidence="1" id="KW-0880">Kelch repeat</keyword>
<dbReference type="Gene3D" id="2.120.10.80">
    <property type="entry name" value="Kelch-type beta propeller"/>
    <property type="match status" value="2"/>
</dbReference>
<keyword evidence="2" id="KW-0732">Signal</keyword>
<protein>
    <submittedName>
        <fullName evidence="3">Uncharacterized protein</fullName>
    </submittedName>
</protein>
<name>A0A814M8T9_9BILA</name>
<proteinExistence type="predicted"/>
<evidence type="ECO:0000256" key="2">
    <source>
        <dbReference type="SAM" id="SignalP"/>
    </source>
</evidence>
<dbReference type="SMART" id="SM00612">
    <property type="entry name" value="Kelch"/>
    <property type="match status" value="3"/>
</dbReference>
<evidence type="ECO:0000313" key="3">
    <source>
        <dbReference type="EMBL" id="CAF1075944.1"/>
    </source>
</evidence>
<evidence type="ECO:0000313" key="4">
    <source>
        <dbReference type="Proteomes" id="UP000663889"/>
    </source>
</evidence>
<feature type="chain" id="PRO_5032908112" evidence="2">
    <location>
        <begin position="21"/>
        <end position="638"/>
    </location>
</feature>
<dbReference type="Gene3D" id="2.130.10.80">
    <property type="entry name" value="Galactose oxidase/kelch, beta-propeller"/>
    <property type="match status" value="1"/>
</dbReference>
<dbReference type="SUPFAM" id="SSF50965">
    <property type="entry name" value="Galactose oxidase, central domain"/>
    <property type="match status" value="2"/>
</dbReference>
<comment type="caution">
    <text evidence="3">The sequence shown here is derived from an EMBL/GenBank/DDBJ whole genome shotgun (WGS) entry which is preliminary data.</text>
</comment>
<dbReference type="InterPro" id="IPR037293">
    <property type="entry name" value="Gal_Oxidase_central_sf"/>
</dbReference>
<accession>A0A814M8T9</accession>
<reference evidence="3" key="1">
    <citation type="submission" date="2021-02" db="EMBL/GenBank/DDBJ databases">
        <authorList>
            <person name="Nowell W R."/>
        </authorList>
    </citation>
    <scope>NUCLEOTIDE SEQUENCE</scope>
</reference>
<dbReference type="Proteomes" id="UP000663889">
    <property type="component" value="Unassembled WGS sequence"/>
</dbReference>
<dbReference type="PANTHER" id="PTHR45632:SF17">
    <property type="entry name" value="KELCH-LIKE PROTEIN 31"/>
    <property type="match status" value="1"/>
</dbReference>
<dbReference type="EMBL" id="CAJNOU010000733">
    <property type="protein sequence ID" value="CAF1075944.1"/>
    <property type="molecule type" value="Genomic_DNA"/>
</dbReference>